<keyword evidence="8" id="KW-0282">Flagellum</keyword>
<comment type="similarity">
    <text evidence="1 5">Belongs to the FliD family.</text>
</comment>
<evidence type="ECO:0000259" key="6">
    <source>
        <dbReference type="Pfam" id="PF02465"/>
    </source>
</evidence>
<protein>
    <recommendedName>
        <fullName evidence="5">Flagellar hook-associated protein 2</fullName>
        <shortName evidence="5">HAP2</shortName>
    </recommendedName>
    <alternativeName>
        <fullName evidence="5">Flagellar cap protein</fullName>
    </alternativeName>
</protein>
<dbReference type="InterPro" id="IPR010809">
    <property type="entry name" value="FliD_C"/>
</dbReference>
<evidence type="ECO:0000313" key="9">
    <source>
        <dbReference type="Proteomes" id="UP001597214"/>
    </source>
</evidence>
<dbReference type="Proteomes" id="UP001597214">
    <property type="component" value="Unassembled WGS sequence"/>
</dbReference>
<comment type="function">
    <text evidence="5">Required for morphogenesis and for the elongation of the flagellar filament by facilitating polymerization of the flagellin monomers at the tip of growing filament. Forms a capping structure, which prevents flagellin subunits (transported through the central channel of the flagellum) from leaking out without polymerization at the distal end.</text>
</comment>
<evidence type="ECO:0000256" key="1">
    <source>
        <dbReference type="ARBA" id="ARBA00009764"/>
    </source>
</evidence>
<feature type="domain" description="Flagellar hook-associated protein 2 C-terminal" evidence="7">
    <location>
        <begin position="238"/>
        <end position="509"/>
    </location>
</feature>
<feature type="domain" description="Flagellar hook-associated protein 2 N-terminal" evidence="6">
    <location>
        <begin position="13"/>
        <end position="109"/>
    </location>
</feature>
<dbReference type="EMBL" id="JBHUEM010000011">
    <property type="protein sequence ID" value="MFD1736755.1"/>
    <property type="molecule type" value="Genomic_DNA"/>
</dbReference>
<dbReference type="RefSeq" id="WP_377927923.1">
    <property type="nucleotide sequence ID" value="NZ_JBHUEM010000011.1"/>
</dbReference>
<dbReference type="InterPro" id="IPR040026">
    <property type="entry name" value="FliD"/>
</dbReference>
<gene>
    <name evidence="8" type="ORF">ACFSCX_09265</name>
</gene>
<dbReference type="PANTHER" id="PTHR30288:SF0">
    <property type="entry name" value="FLAGELLAR HOOK-ASSOCIATED PROTEIN 2"/>
    <property type="match status" value="1"/>
</dbReference>
<evidence type="ECO:0000256" key="4">
    <source>
        <dbReference type="ARBA" id="ARBA00023143"/>
    </source>
</evidence>
<comment type="caution">
    <text evidence="8">The sequence shown here is derived from an EMBL/GenBank/DDBJ whole genome shotgun (WGS) entry which is preliminary data.</text>
</comment>
<evidence type="ECO:0000256" key="2">
    <source>
        <dbReference type="ARBA" id="ARBA00011255"/>
    </source>
</evidence>
<evidence type="ECO:0000313" key="8">
    <source>
        <dbReference type="EMBL" id="MFD1736755.1"/>
    </source>
</evidence>
<evidence type="ECO:0000259" key="7">
    <source>
        <dbReference type="Pfam" id="PF07195"/>
    </source>
</evidence>
<keyword evidence="8" id="KW-0969">Cilium</keyword>
<dbReference type="Pfam" id="PF07195">
    <property type="entry name" value="FliD_C"/>
    <property type="match status" value="1"/>
</dbReference>
<keyword evidence="4 5" id="KW-0975">Bacterial flagellum</keyword>
<keyword evidence="5" id="KW-0964">Secreted</keyword>
<accession>A0ABW4LNK1</accession>
<dbReference type="Pfam" id="PF02465">
    <property type="entry name" value="FliD_N"/>
    <property type="match status" value="1"/>
</dbReference>
<proteinExistence type="inferred from homology"/>
<dbReference type="InterPro" id="IPR003481">
    <property type="entry name" value="FliD_N"/>
</dbReference>
<evidence type="ECO:0000256" key="3">
    <source>
        <dbReference type="ARBA" id="ARBA00023054"/>
    </source>
</evidence>
<organism evidence="8 9">
    <name type="scientific">Bacillus salitolerans</name>
    <dbReference type="NCBI Taxonomy" id="1437434"/>
    <lineage>
        <taxon>Bacteria</taxon>
        <taxon>Bacillati</taxon>
        <taxon>Bacillota</taxon>
        <taxon>Bacilli</taxon>
        <taxon>Bacillales</taxon>
        <taxon>Bacillaceae</taxon>
        <taxon>Bacillus</taxon>
    </lineage>
</organism>
<keyword evidence="3" id="KW-0175">Coiled coil</keyword>
<dbReference type="PANTHER" id="PTHR30288">
    <property type="entry name" value="FLAGELLAR CAP/ASSEMBLY PROTEIN FLID"/>
    <property type="match status" value="1"/>
</dbReference>
<reference evidence="9" key="1">
    <citation type="journal article" date="2019" name="Int. J. Syst. Evol. Microbiol.">
        <title>The Global Catalogue of Microorganisms (GCM) 10K type strain sequencing project: providing services to taxonomists for standard genome sequencing and annotation.</title>
        <authorList>
            <consortium name="The Broad Institute Genomics Platform"/>
            <consortium name="The Broad Institute Genome Sequencing Center for Infectious Disease"/>
            <person name="Wu L."/>
            <person name="Ma J."/>
        </authorList>
    </citation>
    <scope>NUCLEOTIDE SEQUENCE [LARGE SCALE GENOMIC DNA]</scope>
    <source>
        <strain evidence="9">CCUG 49339</strain>
    </source>
</reference>
<sequence length="525" mass="58482">MGIDKIRFSGLASGMDTESMVKQLMQAERIPLNKLEQKKQTLEWKRDQYREMNLMLAELDKFIFDGVGKQSTFLKKKIVSSDESKVTATSVGASSNTSTKLEVSRLASAESWNSEAAISFTAGTAYAADFKVTDPDGTVRTKTVNIKDTDNIDAAISAFNNAGLGVTAMKGNILDDDGVTYREMIVLTQNKTGSGASIEVTNTDATQLMEKFGFRKDDGTTYALNETLVPKQNGQTGGQDAIVKINDLQMYFKSNEFEINGMKYNIKNTTGGTPVTISSTTDVDGVVESIKAFMDKYNEILEKFGNKLNEEKYKEFAPLTKEQKEQLSKEEIEKWEEKAKSGLLRRDTLLTNNLSKMRMALTGEVNGALTNSKYDHLSEIGIVTSSNYLENGKLVLDPTKIINKMIGEDRLRKAIEEDPEAVFQLFFASGETSSEKGVARRLREEVQSSINRIDETAGKATALDHQFRIGRDLSDLNNRIESFEDKLKRAEDRYWRQFTAMEKAMQRANEQAAYIANAFGGGAQQ</sequence>
<keyword evidence="9" id="KW-1185">Reference proteome</keyword>
<comment type="subunit">
    <text evidence="2 5">Homopentamer.</text>
</comment>
<comment type="subcellular location">
    <subcellularLocation>
        <location evidence="5">Secreted</location>
    </subcellularLocation>
    <subcellularLocation>
        <location evidence="5">Bacterial flagellum</location>
    </subcellularLocation>
</comment>
<name>A0ABW4LNK1_9BACI</name>
<dbReference type="NCBIfam" id="NF005833">
    <property type="entry name" value="PRK07737.1"/>
    <property type="match status" value="1"/>
</dbReference>
<keyword evidence="8" id="KW-0966">Cell projection</keyword>
<evidence type="ECO:0000256" key="5">
    <source>
        <dbReference type="RuleBase" id="RU362066"/>
    </source>
</evidence>